<protein>
    <submittedName>
        <fullName evidence="5">Collagen alpha-6VI chain-like</fullName>
    </submittedName>
</protein>
<evidence type="ECO:0000259" key="4">
    <source>
        <dbReference type="PROSITE" id="PS50234"/>
    </source>
</evidence>
<keyword evidence="1" id="KW-0130">Cell adhesion</keyword>
<reference evidence="5 6" key="1">
    <citation type="journal article" date="2024" name="Proc. Natl. Acad. Sci. U.S.A.">
        <title>The genetic regulatory architecture and epigenomic basis for age-related changes in rattlesnake venom.</title>
        <authorList>
            <person name="Hogan M.P."/>
            <person name="Holding M.L."/>
            <person name="Nystrom G.S."/>
            <person name="Colston T.J."/>
            <person name="Bartlett D.A."/>
            <person name="Mason A.J."/>
            <person name="Ellsworth S.A."/>
            <person name="Rautsaw R.M."/>
            <person name="Lawrence K.C."/>
            <person name="Strickland J.L."/>
            <person name="He B."/>
            <person name="Fraser P."/>
            <person name="Margres M.J."/>
            <person name="Gilbert D.M."/>
            <person name="Gibbs H.L."/>
            <person name="Parkinson C.L."/>
            <person name="Rokyta D.R."/>
        </authorList>
    </citation>
    <scope>NUCLEOTIDE SEQUENCE [LARGE SCALE GENOMIC DNA]</scope>
    <source>
        <strain evidence="5">DRR0105</strain>
    </source>
</reference>
<evidence type="ECO:0000313" key="6">
    <source>
        <dbReference type="Proteomes" id="UP001474421"/>
    </source>
</evidence>
<dbReference type="SUPFAM" id="SSF53300">
    <property type="entry name" value="vWA-like"/>
    <property type="match status" value="4"/>
</dbReference>
<feature type="domain" description="VWFA" evidence="4">
    <location>
        <begin position="873"/>
        <end position="1056"/>
    </location>
</feature>
<feature type="compositionally biased region" description="Low complexity" evidence="2">
    <location>
        <begin position="690"/>
        <end position="708"/>
    </location>
</feature>
<dbReference type="InterPro" id="IPR008160">
    <property type="entry name" value="Collagen"/>
</dbReference>
<proteinExistence type="predicted"/>
<keyword evidence="6" id="KW-1185">Reference proteome</keyword>
<dbReference type="Pfam" id="PF01391">
    <property type="entry name" value="Collagen"/>
    <property type="match status" value="2"/>
</dbReference>
<dbReference type="FunFam" id="3.40.50.410:FF:000016">
    <property type="entry name" value="Collagen type VI alpha 3 chain"/>
    <property type="match status" value="1"/>
</dbReference>
<name>A0AAW1B2X1_CROAD</name>
<dbReference type="InterPro" id="IPR050525">
    <property type="entry name" value="ECM_Assembly_Org"/>
</dbReference>
<keyword evidence="5" id="KW-0176">Collagen</keyword>
<dbReference type="InterPro" id="IPR002035">
    <property type="entry name" value="VWF_A"/>
</dbReference>
<dbReference type="AlphaFoldDB" id="A0AAW1B2X1"/>
<evidence type="ECO:0000256" key="1">
    <source>
        <dbReference type="ARBA" id="ARBA00022889"/>
    </source>
</evidence>
<dbReference type="InterPro" id="IPR036465">
    <property type="entry name" value="vWFA_dom_sf"/>
</dbReference>
<keyword evidence="3" id="KW-0732">Signal</keyword>
<dbReference type="CDD" id="cd01450">
    <property type="entry name" value="vWFA_subfamily_ECM"/>
    <property type="match status" value="1"/>
</dbReference>
<feature type="region of interest" description="Disordered" evidence="2">
    <location>
        <begin position="510"/>
        <end position="813"/>
    </location>
</feature>
<dbReference type="GO" id="GO:0007155">
    <property type="term" value="P:cell adhesion"/>
    <property type="evidence" value="ECO:0007669"/>
    <property type="project" value="UniProtKB-KW"/>
</dbReference>
<organism evidence="5 6">
    <name type="scientific">Crotalus adamanteus</name>
    <name type="common">Eastern diamondback rattlesnake</name>
    <dbReference type="NCBI Taxonomy" id="8729"/>
    <lineage>
        <taxon>Eukaryota</taxon>
        <taxon>Metazoa</taxon>
        <taxon>Chordata</taxon>
        <taxon>Craniata</taxon>
        <taxon>Vertebrata</taxon>
        <taxon>Euteleostomi</taxon>
        <taxon>Lepidosauria</taxon>
        <taxon>Squamata</taxon>
        <taxon>Bifurcata</taxon>
        <taxon>Unidentata</taxon>
        <taxon>Episquamata</taxon>
        <taxon>Toxicofera</taxon>
        <taxon>Serpentes</taxon>
        <taxon>Colubroidea</taxon>
        <taxon>Viperidae</taxon>
        <taxon>Crotalinae</taxon>
        <taxon>Crotalus</taxon>
    </lineage>
</organism>
<feature type="signal peptide" evidence="3">
    <location>
        <begin position="1"/>
        <end position="17"/>
    </location>
</feature>
<dbReference type="PROSITE" id="PS50234">
    <property type="entry name" value="VWFA"/>
    <property type="match status" value="2"/>
</dbReference>
<dbReference type="PANTHER" id="PTHR24020:SF84">
    <property type="entry name" value="VWFA DOMAIN-CONTAINING PROTEIN"/>
    <property type="match status" value="1"/>
</dbReference>
<evidence type="ECO:0000313" key="5">
    <source>
        <dbReference type="EMBL" id="KAK9396454.1"/>
    </source>
</evidence>
<feature type="compositionally biased region" description="Basic and acidic residues" evidence="2">
    <location>
        <begin position="510"/>
        <end position="521"/>
    </location>
</feature>
<feature type="chain" id="PRO_5043486216" evidence="3">
    <location>
        <begin position="18"/>
        <end position="1240"/>
    </location>
</feature>
<evidence type="ECO:0000256" key="3">
    <source>
        <dbReference type="SAM" id="SignalP"/>
    </source>
</evidence>
<dbReference type="Proteomes" id="UP001474421">
    <property type="component" value="Unassembled WGS sequence"/>
</dbReference>
<accession>A0AAW1B2X1</accession>
<dbReference type="Pfam" id="PF00092">
    <property type="entry name" value="VWA"/>
    <property type="match status" value="3"/>
</dbReference>
<dbReference type="SMART" id="SM00327">
    <property type="entry name" value="VWA"/>
    <property type="match status" value="2"/>
</dbReference>
<dbReference type="PANTHER" id="PTHR24020">
    <property type="entry name" value="COLLAGEN ALPHA"/>
    <property type="match status" value="1"/>
</dbReference>
<dbReference type="GO" id="GO:0005581">
    <property type="term" value="C:collagen trimer"/>
    <property type="evidence" value="ECO:0007669"/>
    <property type="project" value="UniProtKB-KW"/>
</dbReference>
<gene>
    <name evidence="5" type="ORF">NXF25_019815</name>
</gene>
<feature type="compositionally biased region" description="Basic and acidic residues" evidence="2">
    <location>
        <begin position="741"/>
        <end position="754"/>
    </location>
</feature>
<dbReference type="EMBL" id="JAOTOJ010000008">
    <property type="protein sequence ID" value="KAK9396454.1"/>
    <property type="molecule type" value="Genomic_DNA"/>
</dbReference>
<sequence>MLLTLLLVILGIQTSKTQHPASESVDVVLLIDSSNVLGRQAIATNESLVITTTTPTTTYAYSIPIKVADCSYDLIADVVFVVDEAVSPENNESKIFESKLSQHVRMFFAQGESIEGFRSGCIETEKADIYFLVDGSSSISLPNFANMKTFLKELNEIADSGSKVYYVEQFDSLKTIKNEIVQDICSKKACEEMKGDVMFLVDSSGSISEQDFEKMKKFMKELVDKCSVDGQAHDNVREPASALRKEGVIIYSIGIGGANVTQLEEISGTQTKMFYLQDYDRLKIIEKDIIFGICTPYKPMECKRGLKNISTDLSNQLCIDSRRECDIEAELVFLTDSRSIPDKELKNITNSPSRKYKVDHYSDLKTLVNNINKEICKETTEATCFVDVIIGFDMSSQKPGDNLFIKNVTDIKNRNTVLLLFSDGLDDNIITLGQKSEEFRIQGLDGLITVALEGTKYIDQLQHIEFGKGFGYNTQLSIDTENVAKRIVQYMDQIAERKCCCILCRCEGEEGPRGERREKGPRGTTGFAGHPGYPGDDGEQGPRGIPGIQGKKGDIGQCGSRGRKGQRGLHGETGEDGADGVDAIHGEEGSLGFPGLKGEKGDPGEMGNTGPKGPPGDLGPKGFQGDHGESGQDNNIRGAKGFKGLSGRMGERGLRGSDGSAGSPGNKGAEGSTGPLGPKGEKGNLGSNGLQGDQGVQGSQGTTGVLGVKGEKGQSGNYGRLGDVGDEGPKGNQGKPGSRGNKGESGEPGKKGEKGSLGQQGIRGEEGTVGFGNIGRKGRKGIDGLPGDFGEQGKTGDMGNPGKRGLKGKSGRMGTPGLIGDGGELGTWGYPGHLGPKGAKGQPFYSPCELIEYIQKHSPCWTEIPKCPAHPTELVFAFDISQDTNSEIFEEMRKTVIDIVNQTNIRESNCPVGARVAVVSYSSKTNYLIRFTDFQSKTKLLQELNRLSFQRTTNRRDIGGSMRFVARHLFKRTLQGANVRKVAVFFSNGESDHPNSIGTAVLEFTALGIQPAVISFKNIPEITQAFEMDSTGLFQVIHLHQKSDYLSVLERLQVCVICYDKCKPDESCFRTPPFEPEAYMDAAFILENSRKISTTGFEELKHFLSRSLDSFDISANPNTSLIGPEYDYIELMELASLPLEHHMVQLGRIHKAELEYAVKFLKPLIHLLKSKIHSYPHPELKSICATISRQKPSTPFDKTPSNKIHLIDENGSAFPEYPQSDSLFPEKIANNAHPSIMFEN</sequence>
<comment type="caution">
    <text evidence="5">The sequence shown here is derived from an EMBL/GenBank/DDBJ whole genome shotgun (WGS) entry which is preliminary data.</text>
</comment>
<feature type="domain" description="VWFA" evidence="4">
    <location>
        <begin position="77"/>
        <end position="289"/>
    </location>
</feature>
<evidence type="ECO:0000256" key="2">
    <source>
        <dbReference type="SAM" id="MobiDB-lite"/>
    </source>
</evidence>
<dbReference type="Gene3D" id="3.40.50.410">
    <property type="entry name" value="von Willebrand factor, type A domain"/>
    <property type="match status" value="3"/>
</dbReference>